<dbReference type="Pfam" id="PF20272">
    <property type="entry name" value="E2-Crich"/>
    <property type="match status" value="1"/>
</dbReference>
<feature type="domain" description="Prokaryotic E2" evidence="2">
    <location>
        <begin position="25"/>
        <end position="124"/>
    </location>
</feature>
<dbReference type="EMBL" id="JBHUGY010000019">
    <property type="protein sequence ID" value="MFD2053752.1"/>
    <property type="molecule type" value="Genomic_DNA"/>
</dbReference>
<evidence type="ECO:0000259" key="1">
    <source>
        <dbReference type="Pfam" id="PF20272"/>
    </source>
</evidence>
<evidence type="ECO:0000313" key="3">
    <source>
        <dbReference type="EMBL" id="MFD2053752.1"/>
    </source>
</evidence>
<evidence type="ECO:0000313" key="4">
    <source>
        <dbReference type="Proteomes" id="UP001597349"/>
    </source>
</evidence>
<name>A0ABW4WDS8_9HYPH</name>
<accession>A0ABW4WDS8</accession>
<dbReference type="RefSeq" id="WP_379018678.1">
    <property type="nucleotide sequence ID" value="NZ_JBHUGY010000019.1"/>
</dbReference>
<dbReference type="InterPro" id="IPR046892">
    <property type="entry name" value="E2-Crich"/>
</dbReference>
<protein>
    <submittedName>
        <fullName evidence="3">E2 domain-associated cysteine-rich protein</fullName>
    </submittedName>
</protein>
<dbReference type="Proteomes" id="UP001597349">
    <property type="component" value="Unassembled WGS sequence"/>
</dbReference>
<reference evidence="4" key="1">
    <citation type="journal article" date="2019" name="Int. J. Syst. Evol. Microbiol.">
        <title>The Global Catalogue of Microorganisms (GCM) 10K type strain sequencing project: providing services to taxonomists for standard genome sequencing and annotation.</title>
        <authorList>
            <consortium name="The Broad Institute Genomics Platform"/>
            <consortium name="The Broad Institute Genome Sequencing Center for Infectious Disease"/>
            <person name="Wu L."/>
            <person name="Ma J."/>
        </authorList>
    </citation>
    <scope>NUCLEOTIDE SEQUENCE [LARGE SCALE GENOMIC DNA]</scope>
    <source>
        <strain evidence="4">CGMCC 1.16226</strain>
    </source>
</reference>
<dbReference type="Pfam" id="PF20298">
    <property type="entry name" value="E2-ntca"/>
    <property type="match status" value="1"/>
</dbReference>
<sequence length="271" mass="29713">MTAMSALALLAETARDNHSDLVSWKDNVAIFAVQPVNASGAPATRFLITVADTGDKIVAKEAKTEHLPSFCPERHINFDGTFCLYWAEAEPLEITDAEAARRWWGKLLIFLLRQRTAAALCSWPGKGEARAHGPEAARYQAAAEASAIRIGGAFEKALKEGRLTTLRRRHGGHDRLRLLLDGRRLLTVDVETGQVMTRRQRCQCDRGSGLPLAACSDHAQMCADLAAALEGWRLAEAKFFDSFKDSSLKCCGTMDECPLRDLVDTELSIAA</sequence>
<comment type="caution">
    <text evidence="3">The sequence shown here is derived from an EMBL/GenBank/DDBJ whole genome shotgun (WGS) entry which is preliminary data.</text>
</comment>
<gene>
    <name evidence="3" type="ORF">ACFSQT_11855</name>
</gene>
<proteinExistence type="predicted"/>
<feature type="domain" description="Cysteine-rich" evidence="1">
    <location>
        <begin position="131"/>
        <end position="259"/>
    </location>
</feature>
<evidence type="ECO:0000259" key="2">
    <source>
        <dbReference type="Pfam" id="PF20298"/>
    </source>
</evidence>
<dbReference type="InterPro" id="IPR046891">
    <property type="entry name" value="E2-ntca"/>
</dbReference>
<organism evidence="3 4">
    <name type="scientific">Mesorhizobium calcicola</name>
    <dbReference type="NCBI Taxonomy" id="1300310"/>
    <lineage>
        <taxon>Bacteria</taxon>
        <taxon>Pseudomonadati</taxon>
        <taxon>Pseudomonadota</taxon>
        <taxon>Alphaproteobacteria</taxon>
        <taxon>Hyphomicrobiales</taxon>
        <taxon>Phyllobacteriaceae</taxon>
        <taxon>Mesorhizobium</taxon>
    </lineage>
</organism>
<keyword evidence="4" id="KW-1185">Reference proteome</keyword>